<keyword evidence="4" id="KW-0520">NAD</keyword>
<evidence type="ECO:0000256" key="1">
    <source>
        <dbReference type="ARBA" id="ARBA00001911"/>
    </source>
</evidence>
<reference evidence="6 7" key="1">
    <citation type="submission" date="2016-09" db="EMBL/GenBank/DDBJ databases">
        <title>Complete genome sequence of Actinomyces hongkongensis HKU8.</title>
        <authorList>
            <person name="Gao Y.-X."/>
            <person name="Zhou Y.-Y."/>
            <person name="Xie Y."/>
            <person name="Wang M."/>
            <person name="Wang S.-J."/>
            <person name="Shen S.-G."/>
        </authorList>
    </citation>
    <scope>NUCLEOTIDE SEQUENCE [LARGE SCALE GENOMIC DNA]</scope>
    <source>
        <strain evidence="6 7">HKU8</strain>
    </source>
</reference>
<dbReference type="AlphaFoldDB" id="A0A1D8B3C2"/>
<keyword evidence="3" id="KW-0554">One-carbon metabolism</keyword>
<dbReference type="PANTHER" id="PTHR23420">
    <property type="entry name" value="ADENOSYLHOMOCYSTEINASE"/>
    <property type="match status" value="1"/>
</dbReference>
<dbReference type="Proteomes" id="UP000095214">
    <property type="component" value="Chromosome"/>
</dbReference>
<accession>A0A1D8B3C2</accession>
<comment type="cofactor">
    <cofactor evidence="1">
        <name>NAD(+)</name>
        <dbReference type="ChEBI" id="CHEBI:57540"/>
    </cofactor>
</comment>
<dbReference type="SUPFAM" id="SSF52283">
    <property type="entry name" value="Formate/glycerate dehydrogenase catalytic domain-like"/>
    <property type="match status" value="1"/>
</dbReference>
<dbReference type="InterPro" id="IPR015878">
    <property type="entry name" value="Ado_hCys_hydrolase_NAD-bd"/>
</dbReference>
<dbReference type="InterPro" id="IPR000043">
    <property type="entry name" value="Adenosylhomocysteinase-like"/>
</dbReference>
<dbReference type="OrthoDB" id="9802717at2"/>
<keyword evidence="7" id="KW-1185">Reference proteome</keyword>
<comment type="similarity">
    <text evidence="2">Belongs to the adenosylhomocysteinase family.</text>
</comment>
<dbReference type="GO" id="GO:0006730">
    <property type="term" value="P:one-carbon metabolic process"/>
    <property type="evidence" value="ECO:0007669"/>
    <property type="project" value="UniProtKB-KW"/>
</dbReference>
<dbReference type="InterPro" id="IPR036291">
    <property type="entry name" value="NAD(P)-bd_dom_sf"/>
</dbReference>
<organism evidence="6 7">
    <name type="scientific">Pauljensenia hongkongensis</name>
    <dbReference type="NCBI Taxonomy" id="178339"/>
    <lineage>
        <taxon>Bacteria</taxon>
        <taxon>Bacillati</taxon>
        <taxon>Actinomycetota</taxon>
        <taxon>Actinomycetes</taxon>
        <taxon>Actinomycetales</taxon>
        <taxon>Actinomycetaceae</taxon>
        <taxon>Pauljensenia</taxon>
    </lineage>
</organism>
<dbReference type="Gene3D" id="3.40.50.720">
    <property type="entry name" value="NAD(P)-binding Rossmann-like Domain"/>
    <property type="match status" value="1"/>
</dbReference>
<evidence type="ECO:0000313" key="7">
    <source>
        <dbReference type="Proteomes" id="UP000095214"/>
    </source>
</evidence>
<dbReference type="RefSeq" id="WP_009744124.1">
    <property type="nucleotide sequence ID" value="NZ_CP017298.1"/>
</dbReference>
<dbReference type="GO" id="GO:0005829">
    <property type="term" value="C:cytosol"/>
    <property type="evidence" value="ECO:0007669"/>
    <property type="project" value="TreeGrafter"/>
</dbReference>
<dbReference type="SMART" id="SM00997">
    <property type="entry name" value="AdoHcyase_NAD"/>
    <property type="match status" value="1"/>
</dbReference>
<dbReference type="InterPro" id="IPR042172">
    <property type="entry name" value="Adenosylhomocyst_ase-like_sf"/>
</dbReference>
<evidence type="ECO:0000256" key="4">
    <source>
        <dbReference type="ARBA" id="ARBA00023027"/>
    </source>
</evidence>
<name>A0A1D8B3C2_9ACTO</name>
<dbReference type="STRING" id="178339.BH719_07040"/>
<dbReference type="KEGG" id="phon:BH719_07040"/>
<dbReference type="SMART" id="SM00996">
    <property type="entry name" value="AdoHcyase"/>
    <property type="match status" value="1"/>
</dbReference>
<dbReference type="Pfam" id="PF00670">
    <property type="entry name" value="AdoHcyase_NAD"/>
    <property type="match status" value="1"/>
</dbReference>
<keyword evidence="6" id="KW-0378">Hydrolase</keyword>
<dbReference type="EMBL" id="CP017298">
    <property type="protein sequence ID" value="AOS47630.1"/>
    <property type="molecule type" value="Genomic_DNA"/>
</dbReference>
<evidence type="ECO:0000313" key="6">
    <source>
        <dbReference type="EMBL" id="AOS47630.1"/>
    </source>
</evidence>
<feature type="domain" description="S-adenosyl-L-homocysteine hydrolase NAD binding" evidence="5">
    <location>
        <begin position="210"/>
        <end position="377"/>
    </location>
</feature>
<dbReference type="Gene3D" id="3.40.50.1480">
    <property type="entry name" value="Adenosylhomocysteinase-like"/>
    <property type="match status" value="1"/>
</dbReference>
<sequence>PPGTGGSRWRPRLVVRAPIGGRASVTWDGEPLLGPHEAGRGADYGASRTAWARDRMPVTRRAVQDAAPLIAGRTVGLSLVLEPKTAALALMLHEAGARVRVFGHAAETRDDVAEALRAAGIAVFAESGATGEREEELARLFLAGGVEFLLDDGSHLIRMAHDPRRAPGALESLVGAAEETTSGLRALRAFPLRVPVVASNDARSKTLFDNAYATGQSCLLTILDLIDPAARGVALWEQRVAVVGYGDVGKGFARFAAACGAAVDVVETDPVRALQAQMDGHRVAALEEAAAASAVLVSATGEPATITPAALAALPTGAVVAVAGGVEGEAGLAEAGAGSWPLTESGSRAVQLLHRPGAAPVRVLDRGACINCTAGEGNPIEVMDMSFGVQVAALRELASHGSSMPPGLRALPGPADILVARRALEALA</sequence>
<evidence type="ECO:0000256" key="3">
    <source>
        <dbReference type="ARBA" id="ARBA00022563"/>
    </source>
</evidence>
<dbReference type="PANTHER" id="PTHR23420:SF0">
    <property type="entry name" value="ADENOSYLHOMOCYSTEINASE"/>
    <property type="match status" value="1"/>
</dbReference>
<feature type="non-terminal residue" evidence="6">
    <location>
        <position position="1"/>
    </location>
</feature>
<dbReference type="GO" id="GO:0004013">
    <property type="term" value="F:adenosylhomocysteinase activity"/>
    <property type="evidence" value="ECO:0007669"/>
    <property type="project" value="TreeGrafter"/>
</dbReference>
<protein>
    <submittedName>
        <fullName evidence="6">S-adenosyl-L-homocysteine hydrolase</fullName>
    </submittedName>
</protein>
<dbReference type="Pfam" id="PF05221">
    <property type="entry name" value="AdoHcyase"/>
    <property type="match status" value="2"/>
</dbReference>
<dbReference type="SUPFAM" id="SSF51735">
    <property type="entry name" value="NAD(P)-binding Rossmann-fold domains"/>
    <property type="match status" value="1"/>
</dbReference>
<evidence type="ECO:0000256" key="2">
    <source>
        <dbReference type="ARBA" id="ARBA00007122"/>
    </source>
</evidence>
<evidence type="ECO:0000259" key="5">
    <source>
        <dbReference type="SMART" id="SM00997"/>
    </source>
</evidence>
<proteinExistence type="inferred from homology"/>
<gene>
    <name evidence="6" type="ORF">BH719_07040</name>
</gene>
<dbReference type="GO" id="GO:0033353">
    <property type="term" value="P:S-adenosylmethionine cycle"/>
    <property type="evidence" value="ECO:0007669"/>
    <property type="project" value="TreeGrafter"/>
</dbReference>